<comment type="similarity">
    <text evidence="1">Belongs to the helicase family. DnaB subfamily.</text>
</comment>
<dbReference type="SUPFAM" id="SSF48024">
    <property type="entry name" value="N-terminal domain of DnaB helicase"/>
    <property type="match status" value="1"/>
</dbReference>
<dbReference type="GO" id="GO:0005524">
    <property type="term" value="F:ATP binding"/>
    <property type="evidence" value="ECO:0007669"/>
    <property type="project" value="UniProtKB-KW"/>
</dbReference>
<evidence type="ECO:0000256" key="4">
    <source>
        <dbReference type="ARBA" id="ARBA00022801"/>
    </source>
</evidence>
<dbReference type="InterPro" id="IPR036185">
    <property type="entry name" value="DNA_heli_DnaB-like_N_sf"/>
</dbReference>
<keyword evidence="5 13" id="KW-0347">Helicase</keyword>
<evidence type="ECO:0000256" key="7">
    <source>
        <dbReference type="ARBA" id="ARBA00023125"/>
    </source>
</evidence>
<evidence type="ECO:0000256" key="10">
    <source>
        <dbReference type="ARBA" id="ARBA00048954"/>
    </source>
</evidence>
<dbReference type="GO" id="GO:0003677">
    <property type="term" value="F:DNA binding"/>
    <property type="evidence" value="ECO:0007669"/>
    <property type="project" value="UniProtKB-KW"/>
</dbReference>
<sequence length="443" mass="48943">MRRAERVEAMSRNPDATPNDIGAERALLGAAMMSPETMHTAAGGGLERDHFHNEGSRLMWDVLWHCDKRGAVDLPSVAGRLQDLGKLESIGGFSWLAGLPAACGSIQHVPQYAETVMRHSRARQTLMHAEALKARILGGGDPDEASAWMQGRLVDSAPESSTAEWASDTIERIRPQFSARSRPERFLPIRSRALRAVARGIPKAHTTVIVAPSRAGKSVLLEQLTTDLAFFDGIPGCMFALEMTCEEMMDRRISRLASINYDDVQDRTLSDDAAVEADNLFSLLDQCVLMTDDGVYTVHQICSRARAGIRRHDWQWVGIDHLHEIKKSDPNMSPIAHMQEVADALKELTKTTGIACLIAAQMNKDASNRKDPHPRIGDIRFGGPLEEKAALILGIHRDALNNPDGERKSEADVDALKARFARGGRAIMRWEGHFQRFADMGAF</sequence>
<feature type="region of interest" description="Disordered" evidence="11">
    <location>
        <begin position="1"/>
        <end position="20"/>
    </location>
</feature>
<dbReference type="InterPro" id="IPR007694">
    <property type="entry name" value="DNA_helicase_DnaB-like_C"/>
</dbReference>
<dbReference type="Gene3D" id="3.40.50.300">
    <property type="entry name" value="P-loop containing nucleotide triphosphate hydrolases"/>
    <property type="match status" value="1"/>
</dbReference>
<evidence type="ECO:0000256" key="3">
    <source>
        <dbReference type="ARBA" id="ARBA00022741"/>
    </source>
</evidence>
<evidence type="ECO:0000256" key="6">
    <source>
        <dbReference type="ARBA" id="ARBA00022840"/>
    </source>
</evidence>
<dbReference type="Pfam" id="PF00772">
    <property type="entry name" value="DnaB"/>
    <property type="match status" value="1"/>
</dbReference>
<evidence type="ECO:0000256" key="5">
    <source>
        <dbReference type="ARBA" id="ARBA00022806"/>
    </source>
</evidence>
<dbReference type="EC" id="5.6.2.3" evidence="9"/>
<dbReference type="SUPFAM" id="SSF52540">
    <property type="entry name" value="P-loop containing nucleoside triphosphate hydrolases"/>
    <property type="match status" value="1"/>
</dbReference>
<evidence type="ECO:0000256" key="11">
    <source>
        <dbReference type="SAM" id="MobiDB-lite"/>
    </source>
</evidence>
<reference evidence="13" key="2">
    <citation type="submission" date="2015-03" db="EMBL/GenBank/DDBJ databases">
        <authorList>
            <person name="Chow C.-E.T."/>
            <person name="Winget D.M."/>
            <person name="White R.A.III."/>
            <person name="Hallam S.J."/>
            <person name="Suttle C.A."/>
        </authorList>
    </citation>
    <scope>NUCLEOTIDE SEQUENCE</scope>
    <source>
        <strain evidence="13">Oxic1_6</strain>
    </source>
</reference>
<evidence type="ECO:0000256" key="9">
    <source>
        <dbReference type="ARBA" id="ARBA00044969"/>
    </source>
</evidence>
<evidence type="ECO:0000256" key="1">
    <source>
        <dbReference type="ARBA" id="ARBA00008428"/>
    </source>
</evidence>
<dbReference type="PROSITE" id="PS51199">
    <property type="entry name" value="SF4_HELICASE"/>
    <property type="match status" value="1"/>
</dbReference>
<dbReference type="InterPro" id="IPR007693">
    <property type="entry name" value="DNA_helicase_DnaB-like_N"/>
</dbReference>
<evidence type="ECO:0000256" key="8">
    <source>
        <dbReference type="ARBA" id="ARBA00023235"/>
    </source>
</evidence>
<accession>A0A0F7L9Z5</accession>
<name>A0A0F7L9Z5_9VIRU</name>
<dbReference type="PANTHER" id="PTHR30153">
    <property type="entry name" value="REPLICATIVE DNA HELICASE DNAB"/>
    <property type="match status" value="1"/>
</dbReference>
<dbReference type="GO" id="GO:0016787">
    <property type="term" value="F:hydrolase activity"/>
    <property type="evidence" value="ECO:0007669"/>
    <property type="project" value="UniProtKB-KW"/>
</dbReference>
<organism evidence="13">
    <name type="scientific">uncultured marine virus</name>
    <dbReference type="NCBI Taxonomy" id="186617"/>
    <lineage>
        <taxon>Viruses</taxon>
        <taxon>environmental samples</taxon>
    </lineage>
</organism>
<dbReference type="InterPro" id="IPR027417">
    <property type="entry name" value="P-loop_NTPase"/>
</dbReference>
<dbReference type="GO" id="GO:0006260">
    <property type="term" value="P:DNA replication"/>
    <property type="evidence" value="ECO:0007669"/>
    <property type="project" value="UniProtKB-KW"/>
</dbReference>
<dbReference type="PANTHER" id="PTHR30153:SF2">
    <property type="entry name" value="REPLICATIVE DNA HELICASE"/>
    <property type="match status" value="1"/>
</dbReference>
<proteinExistence type="inferred from homology"/>
<keyword evidence="4" id="KW-0378">Hydrolase</keyword>
<keyword evidence="8" id="KW-0413">Isomerase</keyword>
<keyword evidence="2" id="KW-0235">DNA replication</keyword>
<feature type="domain" description="SF4 helicase" evidence="12">
    <location>
        <begin position="180"/>
        <end position="443"/>
    </location>
</feature>
<keyword evidence="6" id="KW-0067">ATP-binding</keyword>
<keyword evidence="7" id="KW-0238">DNA-binding</keyword>
<dbReference type="Gene3D" id="1.10.860.10">
    <property type="entry name" value="DNAb Helicase, Chain A"/>
    <property type="match status" value="1"/>
</dbReference>
<dbReference type="EMBL" id="KR029601">
    <property type="protein sequence ID" value="AKH48212.1"/>
    <property type="molecule type" value="Genomic_DNA"/>
</dbReference>
<dbReference type="InterPro" id="IPR016136">
    <property type="entry name" value="DNA_helicase_N/primase_C"/>
</dbReference>
<comment type="catalytic activity">
    <reaction evidence="10">
        <text>ATP + H2O = ADP + phosphate + H(+)</text>
        <dbReference type="Rhea" id="RHEA:13065"/>
        <dbReference type="ChEBI" id="CHEBI:15377"/>
        <dbReference type="ChEBI" id="CHEBI:15378"/>
        <dbReference type="ChEBI" id="CHEBI:30616"/>
        <dbReference type="ChEBI" id="CHEBI:43474"/>
        <dbReference type="ChEBI" id="CHEBI:456216"/>
        <dbReference type="EC" id="5.6.2.3"/>
    </reaction>
</comment>
<evidence type="ECO:0000256" key="2">
    <source>
        <dbReference type="ARBA" id="ARBA00022705"/>
    </source>
</evidence>
<keyword evidence="3" id="KW-0547">Nucleotide-binding</keyword>
<evidence type="ECO:0000259" key="12">
    <source>
        <dbReference type="PROSITE" id="PS51199"/>
    </source>
</evidence>
<dbReference type="Pfam" id="PF03796">
    <property type="entry name" value="DnaB_C"/>
    <property type="match status" value="1"/>
</dbReference>
<reference evidence="13" key="1">
    <citation type="journal article" date="2015" name="Front. Microbiol.">
        <title>Combining genomic sequencing methods to explore viral diversity and reveal potential virus-host interactions.</title>
        <authorList>
            <person name="Chow C.E."/>
            <person name="Winget D.M."/>
            <person name="White R.A.III."/>
            <person name="Hallam S.J."/>
            <person name="Suttle C.A."/>
        </authorList>
    </citation>
    <scope>NUCLEOTIDE SEQUENCE</scope>
    <source>
        <strain evidence="13">Oxic1_6</strain>
    </source>
</reference>
<dbReference type="GO" id="GO:0043139">
    <property type="term" value="F:5'-3' DNA helicase activity"/>
    <property type="evidence" value="ECO:0007669"/>
    <property type="project" value="UniProtKB-EC"/>
</dbReference>
<evidence type="ECO:0000313" key="13">
    <source>
        <dbReference type="EMBL" id="AKH48212.1"/>
    </source>
</evidence>
<protein>
    <recommendedName>
        <fullName evidence="9">DNA 5'-3' helicase</fullName>
        <ecNumber evidence="9">5.6.2.3</ecNumber>
    </recommendedName>
</protein>